<reference evidence="2" key="1">
    <citation type="submission" date="2019-03" db="EMBL/GenBank/DDBJ databases">
        <title>Single cell metagenomics reveals metabolic interactions within the superorganism composed of flagellate Streblomastix strix and complex community of Bacteroidetes bacteria on its surface.</title>
        <authorList>
            <person name="Treitli S.C."/>
            <person name="Kolisko M."/>
            <person name="Husnik F."/>
            <person name="Keeling P."/>
            <person name="Hampl V."/>
        </authorList>
    </citation>
    <scope>NUCLEOTIDE SEQUENCE</scope>
    <source>
        <strain evidence="2">STM</strain>
    </source>
</reference>
<dbReference type="CDD" id="cd16894">
    <property type="entry name" value="MltD-like"/>
    <property type="match status" value="1"/>
</dbReference>
<dbReference type="InterPro" id="IPR008258">
    <property type="entry name" value="Transglycosylase_SLT_dom_1"/>
</dbReference>
<sequence length="327" mass="37402">MKKKNINIIAVFTFVAGISCISFLCSHTDTNTTGQVIVAGNETSYSVHSIDVPQKIEFAGQAIDLTRYDCRERMDRELMAFTYMHSSTMLMIKRANRYFPIVEPILKENGVPDDFKYLMTIESNLNVEARSPVGAAGLWQFMATTGREFGLEVNNNVDERYNIVKSTQAACKYLKATYAKYGDWLAVAAAYNGGQSRISTELRRQQAEKAVDLRLIEETSRYIFRIIAVKQVFSNPQSFGFLIKKEHLYPPFSYEEVKMSEGIADLSTFAKQKNITYAQLKDANPWLRDYSLENKSKRTYILNIPTPQSINYDPQKTVPYNKDWVID</sequence>
<accession>A0A5J4QH15</accession>
<gene>
    <name evidence="2" type="ORF">EZS27_029487</name>
</gene>
<feature type="domain" description="Transglycosylase SLT" evidence="1">
    <location>
        <begin position="106"/>
        <end position="209"/>
    </location>
</feature>
<dbReference type="PANTHER" id="PTHR37423">
    <property type="entry name" value="SOLUBLE LYTIC MUREIN TRANSGLYCOSYLASE-RELATED"/>
    <property type="match status" value="1"/>
</dbReference>
<dbReference type="Pfam" id="PF01464">
    <property type="entry name" value="SLT"/>
    <property type="match status" value="1"/>
</dbReference>
<name>A0A5J4QH15_9ZZZZ</name>
<dbReference type="GO" id="GO:0016829">
    <property type="term" value="F:lyase activity"/>
    <property type="evidence" value="ECO:0007669"/>
    <property type="project" value="UniProtKB-KW"/>
</dbReference>
<dbReference type="PANTHER" id="PTHR37423:SF2">
    <property type="entry name" value="MEMBRANE-BOUND LYTIC MUREIN TRANSGLYCOSYLASE C"/>
    <property type="match status" value="1"/>
</dbReference>
<dbReference type="PROSITE" id="PS51257">
    <property type="entry name" value="PROKAR_LIPOPROTEIN"/>
    <property type="match status" value="1"/>
</dbReference>
<keyword evidence="2" id="KW-0456">Lyase</keyword>
<dbReference type="EMBL" id="SNRY01003489">
    <property type="protein sequence ID" value="KAA6320782.1"/>
    <property type="molecule type" value="Genomic_DNA"/>
</dbReference>
<comment type="caution">
    <text evidence="2">The sequence shown here is derived from an EMBL/GenBank/DDBJ whole genome shotgun (WGS) entry which is preliminary data.</text>
</comment>
<dbReference type="SUPFAM" id="SSF53955">
    <property type="entry name" value="Lysozyme-like"/>
    <property type="match status" value="1"/>
</dbReference>
<evidence type="ECO:0000259" key="1">
    <source>
        <dbReference type="Pfam" id="PF01464"/>
    </source>
</evidence>
<dbReference type="AlphaFoldDB" id="A0A5J4QH15"/>
<dbReference type="EC" id="4.2.2.-" evidence="2"/>
<proteinExistence type="predicted"/>
<dbReference type="Gene3D" id="1.10.530.10">
    <property type="match status" value="1"/>
</dbReference>
<organism evidence="2">
    <name type="scientific">termite gut metagenome</name>
    <dbReference type="NCBI Taxonomy" id="433724"/>
    <lineage>
        <taxon>unclassified sequences</taxon>
        <taxon>metagenomes</taxon>
        <taxon>organismal metagenomes</taxon>
    </lineage>
</organism>
<protein>
    <submittedName>
        <fullName evidence="2">Membrane-bound lytic murein transglycosylase D</fullName>
        <ecNumber evidence="2">4.2.2.-</ecNumber>
    </submittedName>
</protein>
<dbReference type="InterPro" id="IPR023346">
    <property type="entry name" value="Lysozyme-like_dom_sf"/>
</dbReference>
<evidence type="ECO:0000313" key="2">
    <source>
        <dbReference type="EMBL" id="KAA6320782.1"/>
    </source>
</evidence>